<organism evidence="1">
    <name type="scientific">Anopheles sinensis</name>
    <name type="common">Mosquito</name>
    <dbReference type="NCBI Taxonomy" id="74873"/>
    <lineage>
        <taxon>Eukaryota</taxon>
        <taxon>Metazoa</taxon>
        <taxon>Ecdysozoa</taxon>
        <taxon>Arthropoda</taxon>
        <taxon>Hexapoda</taxon>
        <taxon>Insecta</taxon>
        <taxon>Pterygota</taxon>
        <taxon>Neoptera</taxon>
        <taxon>Endopterygota</taxon>
        <taxon>Diptera</taxon>
        <taxon>Nematocera</taxon>
        <taxon>Culicoidea</taxon>
        <taxon>Culicidae</taxon>
        <taxon>Anophelinae</taxon>
        <taxon>Anopheles</taxon>
    </lineage>
</organism>
<evidence type="ECO:0000313" key="2">
    <source>
        <dbReference type="EnsemblMetazoa" id="ASIC012763-PA"/>
    </source>
</evidence>
<evidence type="ECO:0000313" key="3">
    <source>
        <dbReference type="Proteomes" id="UP000030765"/>
    </source>
</evidence>
<protein>
    <submittedName>
        <fullName evidence="1 2">Uncharacterized protein</fullName>
    </submittedName>
</protein>
<sequence>MDVPTVMGIIKAQPFALLTPGACPASLSTLERLTDVFWCLTKGAVLPPGYGREM</sequence>
<dbReference type="EMBL" id="KE525294">
    <property type="protein sequence ID" value="KFB44854.1"/>
    <property type="molecule type" value="Genomic_DNA"/>
</dbReference>
<gene>
    <name evidence="1" type="ORF">ZHAS_00012763</name>
</gene>
<dbReference type="VEuPathDB" id="VectorBase:ASIC012763"/>
<dbReference type="EMBL" id="ATLV01020111">
    <property type="status" value="NOT_ANNOTATED_CDS"/>
    <property type="molecule type" value="Genomic_DNA"/>
</dbReference>
<reference evidence="2" key="2">
    <citation type="submission" date="2020-05" db="UniProtKB">
        <authorList>
            <consortium name="EnsemblMetazoa"/>
        </authorList>
    </citation>
    <scope>IDENTIFICATION</scope>
</reference>
<dbReference type="AlphaFoldDB" id="A0A084W3R0"/>
<name>A0A084W3R0_ANOSI</name>
<keyword evidence="3" id="KW-1185">Reference proteome</keyword>
<accession>A0A084W3R0</accession>
<dbReference type="EnsemblMetazoa" id="ASIC012763-RA">
    <property type="protein sequence ID" value="ASIC012763-PA"/>
    <property type="gene ID" value="ASIC012763"/>
</dbReference>
<proteinExistence type="predicted"/>
<reference evidence="1 3" key="1">
    <citation type="journal article" date="2014" name="BMC Genomics">
        <title>Genome sequence of Anopheles sinensis provides insight into genetics basis of mosquito competence for malaria parasites.</title>
        <authorList>
            <person name="Zhou D."/>
            <person name="Zhang D."/>
            <person name="Ding G."/>
            <person name="Shi L."/>
            <person name="Hou Q."/>
            <person name="Ye Y."/>
            <person name="Xu Y."/>
            <person name="Zhou H."/>
            <person name="Xiong C."/>
            <person name="Li S."/>
            <person name="Yu J."/>
            <person name="Hong S."/>
            <person name="Yu X."/>
            <person name="Zou P."/>
            <person name="Chen C."/>
            <person name="Chang X."/>
            <person name="Wang W."/>
            <person name="Lv Y."/>
            <person name="Sun Y."/>
            <person name="Ma L."/>
            <person name="Shen B."/>
            <person name="Zhu C."/>
        </authorList>
    </citation>
    <scope>NUCLEOTIDE SEQUENCE [LARGE SCALE GENOMIC DNA]</scope>
</reference>
<evidence type="ECO:0000313" key="1">
    <source>
        <dbReference type="EMBL" id="KFB44854.1"/>
    </source>
</evidence>
<dbReference type="Proteomes" id="UP000030765">
    <property type="component" value="Unassembled WGS sequence"/>
</dbReference>